<keyword evidence="4" id="KW-1185">Reference proteome</keyword>
<dbReference type="InterPro" id="IPR011033">
    <property type="entry name" value="PRC_barrel-like_sf"/>
</dbReference>
<organism evidence="3 4">
    <name type="scientific">Comamonas koreensis</name>
    <dbReference type="NCBI Taxonomy" id="160825"/>
    <lineage>
        <taxon>Bacteria</taxon>
        <taxon>Pseudomonadati</taxon>
        <taxon>Pseudomonadota</taxon>
        <taxon>Betaproteobacteria</taxon>
        <taxon>Burkholderiales</taxon>
        <taxon>Comamonadaceae</taxon>
        <taxon>Comamonas</taxon>
    </lineage>
</organism>
<dbReference type="PANTHER" id="PTHR36505">
    <property type="entry name" value="BLR1072 PROTEIN"/>
    <property type="match status" value="1"/>
</dbReference>
<keyword evidence="1" id="KW-0732">Signal</keyword>
<accession>A0AAW4Y0N1</accession>
<comment type="caution">
    <text evidence="3">The sequence shown here is derived from an EMBL/GenBank/DDBJ whole genome shotgun (WGS) entry which is preliminary data.</text>
</comment>
<evidence type="ECO:0000259" key="2">
    <source>
        <dbReference type="Pfam" id="PF05239"/>
    </source>
</evidence>
<dbReference type="AlphaFoldDB" id="A0AAW4Y0N1"/>
<evidence type="ECO:0000313" key="3">
    <source>
        <dbReference type="EMBL" id="MCD2166920.1"/>
    </source>
</evidence>
<protein>
    <submittedName>
        <fullName evidence="3">PRC-barrel domain-containing protein</fullName>
    </submittedName>
</protein>
<dbReference type="InterPro" id="IPR027275">
    <property type="entry name" value="PRC-brl_dom"/>
</dbReference>
<feature type="signal peptide" evidence="1">
    <location>
        <begin position="1"/>
        <end position="23"/>
    </location>
</feature>
<sequence length="135" mass="14050">MKSKSMLMLGAFAITMAAGSAFAQTQVPVAGGVKLGVEQTEIQAVATGWSLKKSVLGKNVYNEEGKSVGKVDDVIVAPDKAVSYAIIGAGGFLGVGKHDVAIPVGQFRLQNDKITLPGATKDALKALPKFEYAKK</sequence>
<dbReference type="Proteomes" id="UP001199260">
    <property type="component" value="Unassembled WGS sequence"/>
</dbReference>
<proteinExistence type="predicted"/>
<dbReference type="PANTHER" id="PTHR36505:SF1">
    <property type="entry name" value="BLR1072 PROTEIN"/>
    <property type="match status" value="1"/>
</dbReference>
<evidence type="ECO:0000313" key="4">
    <source>
        <dbReference type="Proteomes" id="UP001199260"/>
    </source>
</evidence>
<dbReference type="Gene3D" id="2.30.30.240">
    <property type="entry name" value="PRC-barrel domain"/>
    <property type="match status" value="1"/>
</dbReference>
<dbReference type="SUPFAM" id="SSF50346">
    <property type="entry name" value="PRC-barrel domain"/>
    <property type="match status" value="1"/>
</dbReference>
<gene>
    <name evidence="3" type="ORF">LPW39_17500</name>
</gene>
<evidence type="ECO:0000256" key="1">
    <source>
        <dbReference type="SAM" id="SignalP"/>
    </source>
</evidence>
<feature type="domain" description="PRC-barrel" evidence="2">
    <location>
        <begin position="54"/>
        <end position="117"/>
    </location>
</feature>
<dbReference type="EMBL" id="JAJNCT010000021">
    <property type="protein sequence ID" value="MCD2166920.1"/>
    <property type="molecule type" value="Genomic_DNA"/>
</dbReference>
<reference evidence="3 4" key="1">
    <citation type="submission" date="2021-11" db="EMBL/GenBank/DDBJ databases">
        <title>Genome sequence.</title>
        <authorList>
            <person name="Sun Q."/>
        </authorList>
    </citation>
    <scope>NUCLEOTIDE SEQUENCE [LARGE SCALE GENOMIC DNA]</scope>
    <source>
        <strain evidence="3 4">KCTC 12005</strain>
    </source>
</reference>
<name>A0AAW4Y0N1_9BURK</name>
<feature type="chain" id="PRO_5043330307" evidence="1">
    <location>
        <begin position="24"/>
        <end position="135"/>
    </location>
</feature>
<dbReference type="Pfam" id="PF05239">
    <property type="entry name" value="PRC"/>
    <property type="match status" value="1"/>
</dbReference>